<dbReference type="PANTHER" id="PTHR30572:SF4">
    <property type="entry name" value="ABC TRANSPORTER PERMEASE YTRF"/>
    <property type="match status" value="1"/>
</dbReference>
<dbReference type="GO" id="GO:0005886">
    <property type="term" value="C:plasma membrane"/>
    <property type="evidence" value="ECO:0007669"/>
    <property type="project" value="UniProtKB-SubCell"/>
</dbReference>
<reference evidence="10 11" key="1">
    <citation type="journal article" date="2011" name="Stand. Genomic Sci.">
        <title>Complete genome sequence of Haliscomenobacter hydrossis type strain (O).</title>
        <authorList>
            <consortium name="US DOE Joint Genome Institute (JGI-PGF)"/>
            <person name="Daligault H."/>
            <person name="Lapidus A."/>
            <person name="Zeytun A."/>
            <person name="Nolan M."/>
            <person name="Lucas S."/>
            <person name="Del Rio T.G."/>
            <person name="Tice H."/>
            <person name="Cheng J.F."/>
            <person name="Tapia R."/>
            <person name="Han C."/>
            <person name="Goodwin L."/>
            <person name="Pitluck S."/>
            <person name="Liolios K."/>
            <person name="Pagani I."/>
            <person name="Ivanova N."/>
            <person name="Huntemann M."/>
            <person name="Mavromatis K."/>
            <person name="Mikhailova N."/>
            <person name="Pati A."/>
            <person name="Chen A."/>
            <person name="Palaniappan K."/>
            <person name="Land M."/>
            <person name="Hauser L."/>
            <person name="Brambilla E.M."/>
            <person name="Rohde M."/>
            <person name="Verbarg S."/>
            <person name="Goker M."/>
            <person name="Bristow J."/>
            <person name="Eisen J.A."/>
            <person name="Markowitz V."/>
            <person name="Hugenholtz P."/>
            <person name="Kyrpides N.C."/>
            <person name="Klenk H.P."/>
            <person name="Woyke T."/>
        </authorList>
    </citation>
    <scope>NUCLEOTIDE SEQUENCE [LARGE SCALE GENOMIC DNA]</scope>
    <source>
        <strain evidence="11">ATCC 27775 / DSM 1100 / LMG 10767 / O</strain>
    </source>
</reference>
<evidence type="ECO:0000256" key="6">
    <source>
        <dbReference type="ARBA" id="ARBA00038076"/>
    </source>
</evidence>
<evidence type="ECO:0000313" key="10">
    <source>
        <dbReference type="EMBL" id="AEE51814.1"/>
    </source>
</evidence>
<dbReference type="HOGENOM" id="CLU_000604_8_0_10"/>
<protein>
    <submittedName>
        <fullName evidence="10">Uncharacterized protein</fullName>
    </submittedName>
</protein>
<evidence type="ECO:0000256" key="7">
    <source>
        <dbReference type="SAM" id="Phobius"/>
    </source>
</evidence>
<evidence type="ECO:0000256" key="4">
    <source>
        <dbReference type="ARBA" id="ARBA00022989"/>
    </source>
</evidence>
<dbReference type="Proteomes" id="UP000008461">
    <property type="component" value="Chromosome"/>
</dbReference>
<evidence type="ECO:0000256" key="1">
    <source>
        <dbReference type="ARBA" id="ARBA00004651"/>
    </source>
</evidence>
<keyword evidence="2" id="KW-1003">Cell membrane</keyword>
<keyword evidence="3 7" id="KW-0812">Transmembrane</keyword>
<dbReference type="GO" id="GO:0022857">
    <property type="term" value="F:transmembrane transporter activity"/>
    <property type="evidence" value="ECO:0007669"/>
    <property type="project" value="TreeGrafter"/>
</dbReference>
<dbReference type="OrthoDB" id="9770036at2"/>
<evidence type="ECO:0000256" key="3">
    <source>
        <dbReference type="ARBA" id="ARBA00022692"/>
    </source>
</evidence>
<keyword evidence="4 7" id="KW-1133">Transmembrane helix</keyword>
<evidence type="ECO:0000259" key="9">
    <source>
        <dbReference type="Pfam" id="PF12704"/>
    </source>
</evidence>
<comment type="subcellular location">
    <subcellularLocation>
        <location evidence="1">Cell membrane</location>
        <topology evidence="1">Multi-pass membrane protein</topology>
    </subcellularLocation>
</comment>
<sequence>MNFTENINLAFRSIRANALRAFLTLLIIALGITALVGILTAIDSAIFSLSSNLSYLGANTFDIEPKFDEGVRGNRGGRISKRGEVFTYQQAMDFKERFRFNSRTAISFSCTRNAALRYGKEKTNPTMLIYAADENYLEAKGFDIELGRGFTSREVNSGGYVTIIGSEVVKLLFKGKPEKAIGQMISTGSMKLKIIGVLKSKGSSMNQSEDRRIIIPLYNGKMSYATQNTNYRVLVAVTDPTQIDNAIAVATGILRNIRKLRASQDNDFEITKSDSLIGIIKENTVYFRAAAAGIGLITLLGAAIGLMNIMLVSVTERTREVGISKALGATRRHILIQFLTEAVVISLLGGFLGIILGVLTGNIVTYVMGGSFLFPWMWISMAVLTCTVVGLVSGLYPAMKAARLDPIESLRYE</sequence>
<reference key="2">
    <citation type="submission" date="2011-04" db="EMBL/GenBank/DDBJ databases">
        <title>Complete sequence of chromosome of Haliscomenobacter hydrossis DSM 1100.</title>
        <authorList>
            <consortium name="US DOE Joint Genome Institute (JGI-PGF)"/>
            <person name="Lucas S."/>
            <person name="Han J."/>
            <person name="Lapidus A."/>
            <person name="Bruce D."/>
            <person name="Goodwin L."/>
            <person name="Pitluck S."/>
            <person name="Peters L."/>
            <person name="Kyrpides N."/>
            <person name="Mavromatis K."/>
            <person name="Ivanova N."/>
            <person name="Ovchinnikova G."/>
            <person name="Pagani I."/>
            <person name="Daligault H."/>
            <person name="Detter J.C."/>
            <person name="Han C."/>
            <person name="Land M."/>
            <person name="Hauser L."/>
            <person name="Markowitz V."/>
            <person name="Cheng J.-F."/>
            <person name="Hugenholtz P."/>
            <person name="Woyke T."/>
            <person name="Wu D."/>
            <person name="Verbarg S."/>
            <person name="Frueling A."/>
            <person name="Brambilla E."/>
            <person name="Klenk H.-P."/>
            <person name="Eisen J.A."/>
        </authorList>
    </citation>
    <scope>NUCLEOTIDE SEQUENCE</scope>
    <source>
        <strain>DSM 1100</strain>
    </source>
</reference>
<proteinExistence type="inferred from homology"/>
<evidence type="ECO:0000256" key="2">
    <source>
        <dbReference type="ARBA" id="ARBA00022475"/>
    </source>
</evidence>
<evidence type="ECO:0000256" key="5">
    <source>
        <dbReference type="ARBA" id="ARBA00023136"/>
    </source>
</evidence>
<feature type="transmembrane region" description="Helical" evidence="7">
    <location>
        <begin position="285"/>
        <end position="313"/>
    </location>
</feature>
<feature type="domain" description="ABC3 transporter permease C-terminal" evidence="8">
    <location>
        <begin position="294"/>
        <end position="406"/>
    </location>
</feature>
<feature type="transmembrane region" description="Helical" evidence="7">
    <location>
        <begin position="376"/>
        <end position="396"/>
    </location>
</feature>
<feature type="domain" description="MacB-like periplasmic core" evidence="9">
    <location>
        <begin position="22"/>
        <end position="248"/>
    </location>
</feature>
<dbReference type="InterPro" id="IPR003838">
    <property type="entry name" value="ABC3_permease_C"/>
</dbReference>
<dbReference type="Pfam" id="PF12704">
    <property type="entry name" value="MacB_PCD"/>
    <property type="match status" value="1"/>
</dbReference>
<dbReference type="EMBL" id="CP002691">
    <property type="protein sequence ID" value="AEE51814.1"/>
    <property type="molecule type" value="Genomic_DNA"/>
</dbReference>
<dbReference type="eggNOG" id="COG0577">
    <property type="taxonomic scope" value="Bacteria"/>
</dbReference>
<gene>
    <name evidence="10" type="ordered locus">Halhy_3966</name>
</gene>
<feature type="transmembrane region" description="Helical" evidence="7">
    <location>
        <begin position="334"/>
        <end position="356"/>
    </location>
</feature>
<dbReference type="PANTHER" id="PTHR30572">
    <property type="entry name" value="MEMBRANE COMPONENT OF TRANSPORTER-RELATED"/>
    <property type="match status" value="1"/>
</dbReference>
<evidence type="ECO:0000259" key="8">
    <source>
        <dbReference type="Pfam" id="PF02687"/>
    </source>
</evidence>
<dbReference type="InterPro" id="IPR050250">
    <property type="entry name" value="Macrolide_Exporter_MacB"/>
</dbReference>
<dbReference type="RefSeq" id="WP_013766352.1">
    <property type="nucleotide sequence ID" value="NC_015510.1"/>
</dbReference>
<dbReference type="InterPro" id="IPR025857">
    <property type="entry name" value="MacB_PCD"/>
</dbReference>
<keyword evidence="11" id="KW-1185">Reference proteome</keyword>
<organism evidence="10 11">
    <name type="scientific">Haliscomenobacter hydrossis (strain ATCC 27775 / DSM 1100 / LMG 10767 / O)</name>
    <dbReference type="NCBI Taxonomy" id="760192"/>
    <lineage>
        <taxon>Bacteria</taxon>
        <taxon>Pseudomonadati</taxon>
        <taxon>Bacteroidota</taxon>
        <taxon>Saprospiria</taxon>
        <taxon>Saprospirales</taxon>
        <taxon>Haliscomenobacteraceae</taxon>
        <taxon>Haliscomenobacter</taxon>
    </lineage>
</organism>
<feature type="transmembrane region" description="Helical" evidence="7">
    <location>
        <begin position="21"/>
        <end position="42"/>
    </location>
</feature>
<dbReference type="STRING" id="760192.Halhy_3966"/>
<comment type="similarity">
    <text evidence="6">Belongs to the ABC-4 integral membrane protein family.</text>
</comment>
<accession>F4L4E5</accession>
<name>F4L4E5_HALH1</name>
<evidence type="ECO:0000313" key="11">
    <source>
        <dbReference type="Proteomes" id="UP000008461"/>
    </source>
</evidence>
<dbReference type="Pfam" id="PF02687">
    <property type="entry name" value="FtsX"/>
    <property type="match status" value="1"/>
</dbReference>
<dbReference type="AlphaFoldDB" id="F4L4E5"/>
<dbReference type="KEGG" id="hhy:Halhy_3966"/>
<keyword evidence="5 7" id="KW-0472">Membrane</keyword>